<evidence type="ECO:0000259" key="1">
    <source>
        <dbReference type="Pfam" id="PF00884"/>
    </source>
</evidence>
<evidence type="ECO:0000313" key="3">
    <source>
        <dbReference type="Proteomes" id="UP000315471"/>
    </source>
</evidence>
<proteinExistence type="predicted"/>
<dbReference type="InterPro" id="IPR017850">
    <property type="entry name" value="Alkaline_phosphatase_core_sf"/>
</dbReference>
<dbReference type="EMBL" id="SJPY01000003">
    <property type="protein sequence ID" value="TWU43527.1"/>
    <property type="molecule type" value="Genomic_DNA"/>
</dbReference>
<dbReference type="EC" id="3.1.6.1" evidence="2"/>
<dbReference type="Pfam" id="PF00884">
    <property type="entry name" value="Sulfatase"/>
    <property type="match status" value="1"/>
</dbReference>
<dbReference type="Gene3D" id="3.40.720.10">
    <property type="entry name" value="Alkaline Phosphatase, subunit A"/>
    <property type="match status" value="1"/>
</dbReference>
<accession>A0A5C6E6D8</accession>
<gene>
    <name evidence="2" type="ORF">Q31b_25680</name>
</gene>
<dbReference type="Proteomes" id="UP000315471">
    <property type="component" value="Unassembled WGS sequence"/>
</dbReference>
<dbReference type="GO" id="GO:0004065">
    <property type="term" value="F:arylsulfatase activity"/>
    <property type="evidence" value="ECO:0007669"/>
    <property type="project" value="UniProtKB-EC"/>
</dbReference>
<sequence>MPHYEQFKDYEFKAPDNWVEGANEDLPLVVKDHARGFRLHVQRTSTRELYLRQVRRFATQGYTVDQQVGLMMDKLKEKGLLDNTIVIYTSDNGRFQGSHGLFDKCLLYEESMKAPLIVFDGRVPESKRGRRENALISSVDIAPTILSLAGVEVPKSMQGLDFHAVLDQT</sequence>
<organism evidence="2 3">
    <name type="scientific">Novipirellula aureliae</name>
    <dbReference type="NCBI Taxonomy" id="2527966"/>
    <lineage>
        <taxon>Bacteria</taxon>
        <taxon>Pseudomonadati</taxon>
        <taxon>Planctomycetota</taxon>
        <taxon>Planctomycetia</taxon>
        <taxon>Pirellulales</taxon>
        <taxon>Pirellulaceae</taxon>
        <taxon>Novipirellula</taxon>
    </lineage>
</organism>
<evidence type="ECO:0000313" key="2">
    <source>
        <dbReference type="EMBL" id="TWU43527.1"/>
    </source>
</evidence>
<name>A0A5C6E6D8_9BACT</name>
<dbReference type="PANTHER" id="PTHR43108:SF6">
    <property type="entry name" value="N-SULPHOGLUCOSAMINE SULPHOHYDROLASE"/>
    <property type="match status" value="1"/>
</dbReference>
<feature type="domain" description="Sulfatase N-terminal" evidence="1">
    <location>
        <begin position="35"/>
        <end position="151"/>
    </location>
</feature>
<protein>
    <submittedName>
        <fullName evidence="2">Arylsulfatase</fullName>
        <ecNumber evidence="2">3.1.6.1</ecNumber>
    </submittedName>
</protein>
<dbReference type="PANTHER" id="PTHR43108">
    <property type="entry name" value="N-ACETYLGLUCOSAMINE-6-SULFATASE FAMILY MEMBER"/>
    <property type="match status" value="1"/>
</dbReference>
<keyword evidence="3" id="KW-1185">Reference proteome</keyword>
<keyword evidence="2" id="KW-0378">Hydrolase</keyword>
<dbReference type="AlphaFoldDB" id="A0A5C6E6D8"/>
<comment type="caution">
    <text evidence="2">The sequence shown here is derived from an EMBL/GenBank/DDBJ whole genome shotgun (WGS) entry which is preliminary data.</text>
</comment>
<reference evidence="2 3" key="1">
    <citation type="submission" date="2019-02" db="EMBL/GenBank/DDBJ databases">
        <title>Deep-cultivation of Planctomycetes and their phenomic and genomic characterization uncovers novel biology.</title>
        <authorList>
            <person name="Wiegand S."/>
            <person name="Jogler M."/>
            <person name="Boedeker C."/>
            <person name="Pinto D."/>
            <person name="Vollmers J."/>
            <person name="Rivas-Marin E."/>
            <person name="Kohn T."/>
            <person name="Peeters S.H."/>
            <person name="Heuer A."/>
            <person name="Rast P."/>
            <person name="Oberbeckmann S."/>
            <person name="Bunk B."/>
            <person name="Jeske O."/>
            <person name="Meyerdierks A."/>
            <person name="Storesund J.E."/>
            <person name="Kallscheuer N."/>
            <person name="Luecker S."/>
            <person name="Lage O.M."/>
            <person name="Pohl T."/>
            <person name="Merkel B.J."/>
            <person name="Hornburger P."/>
            <person name="Mueller R.-W."/>
            <person name="Bruemmer F."/>
            <person name="Labrenz M."/>
            <person name="Spormann A.M."/>
            <person name="Op Den Camp H."/>
            <person name="Overmann J."/>
            <person name="Amann R."/>
            <person name="Jetten M.S.M."/>
            <person name="Mascher T."/>
            <person name="Medema M.H."/>
            <person name="Devos D.P."/>
            <person name="Kaster A.-K."/>
            <person name="Ovreas L."/>
            <person name="Rohde M."/>
            <person name="Galperin M.Y."/>
            <person name="Jogler C."/>
        </authorList>
    </citation>
    <scope>NUCLEOTIDE SEQUENCE [LARGE SCALE GENOMIC DNA]</scope>
    <source>
        <strain evidence="2 3">Q31b</strain>
    </source>
</reference>
<dbReference type="SUPFAM" id="SSF53649">
    <property type="entry name" value="Alkaline phosphatase-like"/>
    <property type="match status" value="1"/>
</dbReference>
<dbReference type="InterPro" id="IPR000917">
    <property type="entry name" value="Sulfatase_N"/>
</dbReference>